<keyword evidence="3" id="KW-1185">Reference proteome</keyword>
<gene>
    <name evidence="2" type="ORF">OCTVUL_1B026751</name>
</gene>
<sequence length="140" mass="16142">MQNCQIICKGCDQIWWFRHSSHSLTHMMHTFAATWAGHTHIPINTTCTHTHIYAFKDLLNTNQSIRFLYLKIANQSMNQSKIPDQIQNILTLSTGATKIVLYYNNDDDDENMDPFFLLYSLSLLLYRCVCVCLCVYAGGI</sequence>
<keyword evidence="1" id="KW-1133">Transmembrane helix</keyword>
<organism evidence="2 3">
    <name type="scientific">Octopus vulgaris</name>
    <name type="common">Common octopus</name>
    <dbReference type="NCBI Taxonomy" id="6645"/>
    <lineage>
        <taxon>Eukaryota</taxon>
        <taxon>Metazoa</taxon>
        <taxon>Spiralia</taxon>
        <taxon>Lophotrochozoa</taxon>
        <taxon>Mollusca</taxon>
        <taxon>Cephalopoda</taxon>
        <taxon>Coleoidea</taxon>
        <taxon>Octopodiformes</taxon>
        <taxon>Octopoda</taxon>
        <taxon>Incirrata</taxon>
        <taxon>Octopodidae</taxon>
        <taxon>Octopus</taxon>
    </lineage>
</organism>
<evidence type="ECO:0000256" key="1">
    <source>
        <dbReference type="SAM" id="Phobius"/>
    </source>
</evidence>
<dbReference type="AlphaFoldDB" id="A0AA36F3J5"/>
<feature type="transmembrane region" description="Helical" evidence="1">
    <location>
        <begin position="116"/>
        <end position="138"/>
    </location>
</feature>
<proteinExistence type="predicted"/>
<protein>
    <submittedName>
        <fullName evidence="2">Uncharacterized protein</fullName>
    </submittedName>
</protein>
<accession>A0AA36F3J5</accession>
<evidence type="ECO:0000313" key="2">
    <source>
        <dbReference type="EMBL" id="CAI9724401.1"/>
    </source>
</evidence>
<evidence type="ECO:0000313" key="3">
    <source>
        <dbReference type="Proteomes" id="UP001162480"/>
    </source>
</evidence>
<name>A0AA36F3J5_OCTVU</name>
<reference evidence="2" key="1">
    <citation type="submission" date="2023-08" db="EMBL/GenBank/DDBJ databases">
        <authorList>
            <person name="Alioto T."/>
            <person name="Alioto T."/>
            <person name="Gomez Garrido J."/>
        </authorList>
    </citation>
    <scope>NUCLEOTIDE SEQUENCE</scope>
</reference>
<keyword evidence="1" id="KW-0812">Transmembrane</keyword>
<dbReference type="EMBL" id="OX597819">
    <property type="protein sequence ID" value="CAI9724401.1"/>
    <property type="molecule type" value="Genomic_DNA"/>
</dbReference>
<keyword evidence="1" id="KW-0472">Membrane</keyword>
<dbReference type="Proteomes" id="UP001162480">
    <property type="component" value="Chromosome 6"/>
</dbReference>